<evidence type="ECO:0000256" key="1">
    <source>
        <dbReference type="ARBA" id="ARBA00004571"/>
    </source>
</evidence>
<accession>A0A318U784</accession>
<evidence type="ECO:0000256" key="7">
    <source>
        <dbReference type="PROSITE-ProRule" id="PRU01360"/>
    </source>
</evidence>
<name>A0A318U784_9SPHI</name>
<dbReference type="EMBL" id="QKLU01000009">
    <property type="protein sequence ID" value="PYF69928.1"/>
    <property type="molecule type" value="Genomic_DNA"/>
</dbReference>
<keyword evidence="4 7" id="KW-0812">Transmembrane</keyword>
<keyword evidence="11" id="KW-1185">Reference proteome</keyword>
<reference evidence="10 11" key="1">
    <citation type="submission" date="2018-06" db="EMBL/GenBank/DDBJ databases">
        <title>Genomic Encyclopedia of Archaeal and Bacterial Type Strains, Phase II (KMG-II): from individual species to whole genera.</title>
        <authorList>
            <person name="Goeker M."/>
        </authorList>
    </citation>
    <scope>NUCLEOTIDE SEQUENCE [LARGE SCALE GENOMIC DNA]</scope>
    <source>
        <strain evidence="10 11">DSM 27372</strain>
    </source>
</reference>
<evidence type="ECO:0000313" key="10">
    <source>
        <dbReference type="EMBL" id="PYF69928.1"/>
    </source>
</evidence>
<feature type="chain" id="PRO_5016252853" evidence="8">
    <location>
        <begin position="25"/>
        <end position="1010"/>
    </location>
</feature>
<evidence type="ECO:0000313" key="11">
    <source>
        <dbReference type="Proteomes" id="UP000248198"/>
    </source>
</evidence>
<dbReference type="GO" id="GO:0009279">
    <property type="term" value="C:cell outer membrane"/>
    <property type="evidence" value="ECO:0007669"/>
    <property type="project" value="UniProtKB-SubCell"/>
</dbReference>
<protein>
    <submittedName>
        <fullName evidence="10">TonB-linked SusC/RagA family outer membrane protein</fullName>
    </submittedName>
</protein>
<dbReference type="RefSeq" id="WP_110834116.1">
    <property type="nucleotide sequence ID" value="NZ_QKLU01000009.1"/>
</dbReference>
<dbReference type="InterPro" id="IPR012910">
    <property type="entry name" value="Plug_dom"/>
</dbReference>
<comment type="subcellular location">
    <subcellularLocation>
        <location evidence="1 7">Cell outer membrane</location>
        <topology evidence="1 7">Multi-pass membrane protein</topology>
    </subcellularLocation>
</comment>
<dbReference type="SUPFAM" id="SSF56935">
    <property type="entry name" value="Porins"/>
    <property type="match status" value="1"/>
</dbReference>
<comment type="caution">
    <text evidence="10">The sequence shown here is derived from an EMBL/GenBank/DDBJ whole genome shotgun (WGS) entry which is preliminary data.</text>
</comment>
<comment type="similarity">
    <text evidence="7">Belongs to the TonB-dependent receptor family.</text>
</comment>
<organism evidence="10 11">
    <name type="scientific">Pedobacter nutrimenti</name>
    <dbReference type="NCBI Taxonomy" id="1241337"/>
    <lineage>
        <taxon>Bacteria</taxon>
        <taxon>Pseudomonadati</taxon>
        <taxon>Bacteroidota</taxon>
        <taxon>Sphingobacteriia</taxon>
        <taxon>Sphingobacteriales</taxon>
        <taxon>Sphingobacteriaceae</taxon>
        <taxon>Pedobacter</taxon>
    </lineage>
</organism>
<dbReference type="AlphaFoldDB" id="A0A318U784"/>
<dbReference type="InterPro" id="IPR023997">
    <property type="entry name" value="TonB-dep_OMP_SusC/RagA_CS"/>
</dbReference>
<evidence type="ECO:0000256" key="6">
    <source>
        <dbReference type="ARBA" id="ARBA00023237"/>
    </source>
</evidence>
<dbReference type="InterPro" id="IPR039426">
    <property type="entry name" value="TonB-dep_rcpt-like"/>
</dbReference>
<dbReference type="OrthoDB" id="9768177at2"/>
<dbReference type="InterPro" id="IPR008969">
    <property type="entry name" value="CarboxyPept-like_regulatory"/>
</dbReference>
<dbReference type="NCBIfam" id="TIGR04057">
    <property type="entry name" value="SusC_RagA_signa"/>
    <property type="match status" value="1"/>
</dbReference>
<evidence type="ECO:0000256" key="3">
    <source>
        <dbReference type="ARBA" id="ARBA00022452"/>
    </source>
</evidence>
<keyword evidence="8" id="KW-0732">Signal</keyword>
<keyword evidence="2 7" id="KW-0813">Transport</keyword>
<keyword evidence="6 7" id="KW-0998">Cell outer membrane</keyword>
<dbReference type="Gene3D" id="2.170.130.10">
    <property type="entry name" value="TonB-dependent receptor, plug domain"/>
    <property type="match status" value="1"/>
</dbReference>
<dbReference type="InterPro" id="IPR023996">
    <property type="entry name" value="TonB-dep_OMP_SusC/RagA"/>
</dbReference>
<evidence type="ECO:0000256" key="5">
    <source>
        <dbReference type="ARBA" id="ARBA00023136"/>
    </source>
</evidence>
<dbReference type="Gene3D" id="2.40.170.20">
    <property type="entry name" value="TonB-dependent receptor, beta-barrel domain"/>
    <property type="match status" value="1"/>
</dbReference>
<keyword evidence="5 7" id="KW-0472">Membrane</keyword>
<feature type="domain" description="TonB-dependent receptor plug" evidence="9">
    <location>
        <begin position="118"/>
        <end position="223"/>
    </location>
</feature>
<dbReference type="NCBIfam" id="TIGR04056">
    <property type="entry name" value="OMP_RagA_SusC"/>
    <property type="match status" value="1"/>
</dbReference>
<dbReference type="PROSITE" id="PS52016">
    <property type="entry name" value="TONB_DEPENDENT_REC_3"/>
    <property type="match status" value="1"/>
</dbReference>
<keyword evidence="3 7" id="KW-1134">Transmembrane beta strand</keyword>
<proteinExistence type="inferred from homology"/>
<evidence type="ECO:0000256" key="8">
    <source>
        <dbReference type="SAM" id="SignalP"/>
    </source>
</evidence>
<dbReference type="Pfam" id="PF13715">
    <property type="entry name" value="CarbopepD_reg_2"/>
    <property type="match status" value="1"/>
</dbReference>
<dbReference type="SUPFAM" id="SSF49464">
    <property type="entry name" value="Carboxypeptidase regulatory domain-like"/>
    <property type="match status" value="1"/>
</dbReference>
<dbReference type="InterPro" id="IPR036942">
    <property type="entry name" value="Beta-barrel_TonB_sf"/>
</dbReference>
<dbReference type="Gene3D" id="2.60.40.1120">
    <property type="entry name" value="Carboxypeptidase-like, regulatory domain"/>
    <property type="match status" value="1"/>
</dbReference>
<evidence type="ECO:0000259" key="9">
    <source>
        <dbReference type="Pfam" id="PF07715"/>
    </source>
</evidence>
<evidence type="ECO:0000256" key="4">
    <source>
        <dbReference type="ARBA" id="ARBA00022692"/>
    </source>
</evidence>
<dbReference type="Proteomes" id="UP000248198">
    <property type="component" value="Unassembled WGS sequence"/>
</dbReference>
<dbReference type="InterPro" id="IPR037066">
    <property type="entry name" value="Plug_dom_sf"/>
</dbReference>
<feature type="signal peptide" evidence="8">
    <location>
        <begin position="1"/>
        <end position="24"/>
    </location>
</feature>
<evidence type="ECO:0000256" key="2">
    <source>
        <dbReference type="ARBA" id="ARBA00022448"/>
    </source>
</evidence>
<dbReference type="Pfam" id="PF07715">
    <property type="entry name" value="Plug"/>
    <property type="match status" value="1"/>
</dbReference>
<sequence length="1010" mass="109164">MKRIFTKFSVLTFLCLLFINAAFAQNITVKGVVTDGQDKSTIPSVSVMVKGTTTGAQTDVAGRYTISAPANATLVFTYVGYITKEVPVNNQSTINVVLNSSSQDLEQVVVVGYGTQRKIDVTGAVATVKGEDISKQASTNPVSALQGKVAGVSISNNGAPGSAPQITIRGTGTVYGNTSVLYVVDGVWFDDINFLNPADIESISILKDASSLSIYGIRAANGVVLVTTSKGKKGDPVINYNGSIGFQSVTNAVKMANGTEFATMINELSTSAGNAPLFKDPSIYGKGTDWYGQVLRNAMVTNHQLSINGGTEKSSYNFSLGYLNQDGIVKNNNYKRYTARLSNDFQLYKFLKIGYNVAGTASKSNDINNSIFHQIYAAGPIVPVYYADGTYGDPNDFGLGGGNNFNPQVTLDFYNNVTKNYRLTGNVYAELNILKNLTFKTSAGGDFGQLEARGYSPVYKATQGQQNDISLLNIDRTEDRNWIIENTLTYKNTFGDHNLTVLAGQTAQRYKQNYINGTARNVPFSSEGDLYLALGDAGTRTVTNTGSLRTATSYFGRVNYSFKDRYLLNASFRADAASQFYGGGELWGYFPSIGAGWVISNEPFMKDQTVFSNLKLRGSWGKIGNAGVPSNPTTLTVSQPGGYVIVFNGVAYTGKSIDTAVPTFLNWERGVGTDIGLEAGFLNNRLNIEADYYIKKTQNAIFGIPVRQDIGLKDSKLIGNQADFENKGFELLATWKDKTDGGLTYSISGNFGYNKNKVTSVVTGLNPIYGGGDGLTNGALATRTVLGGSIGEFYGYKVAGVFQNTAEIAKSAQPNAIPGDFKYVDQNGDGVIDGKDRVSLGSPNPKFSYGLNTNFAYKNFDLTIDIQGVAGVDVYNANLGLRYGNENFTKDFYDHRWHGEGTSNTYPSTNIGSGANSAPNSFFVESGAYIRVRNLQLGYTLPKALMGKWKMQRIRVFANAQNPINLFGYKGFSPEIGKPTVGTYSPLSRGIDANVYPLYATYNLGVNVTF</sequence>
<gene>
    <name evidence="10" type="ORF">B0O44_10917</name>
</gene>